<protein>
    <submittedName>
        <fullName evidence="2">(northern house mosquito) hypothetical protein</fullName>
    </submittedName>
</protein>
<evidence type="ECO:0000313" key="2">
    <source>
        <dbReference type="EMBL" id="CAG6501570.1"/>
    </source>
</evidence>
<dbReference type="AlphaFoldDB" id="A0A8D8GBI3"/>
<proteinExistence type="predicted"/>
<name>A0A8D8GBI3_CULPI</name>
<keyword evidence="1" id="KW-0812">Transmembrane</keyword>
<dbReference type="EMBL" id="HBUE01142615">
    <property type="protein sequence ID" value="CAG6501570.1"/>
    <property type="molecule type" value="Transcribed_RNA"/>
</dbReference>
<reference evidence="2" key="1">
    <citation type="submission" date="2021-05" db="EMBL/GenBank/DDBJ databases">
        <authorList>
            <person name="Alioto T."/>
            <person name="Alioto T."/>
            <person name="Gomez Garrido J."/>
        </authorList>
    </citation>
    <scope>NUCLEOTIDE SEQUENCE</scope>
</reference>
<feature type="transmembrane region" description="Helical" evidence="1">
    <location>
        <begin position="221"/>
        <end position="243"/>
    </location>
</feature>
<evidence type="ECO:0000256" key="1">
    <source>
        <dbReference type="SAM" id="Phobius"/>
    </source>
</evidence>
<keyword evidence="1" id="KW-1133">Transmembrane helix</keyword>
<accession>A0A8D8GBI3</accession>
<sequence>MTSLGGSGCFLGVSSSSGSGSTNSLAILPSSSTDTIGFSMFFLRLIRTTFFFLTFLPLSSELVSESESEELELELDDELELDSELELELPVVELVLLVVLEELLRLPDFLPSTNGISIASVTGSTFSSPRFSSFSVFMNVSYSLTNFSGISVAELTGVATTVLAGTFSSGVIPSSSSPFSSLLFIVFSWFCTLSKSSSGMISSWQLFGTRRARFSDSTSAGFSTTLGAFGVSTTALALAVIGLKSSSQLDA</sequence>
<organism evidence="2">
    <name type="scientific">Culex pipiens</name>
    <name type="common">House mosquito</name>
    <dbReference type="NCBI Taxonomy" id="7175"/>
    <lineage>
        <taxon>Eukaryota</taxon>
        <taxon>Metazoa</taxon>
        <taxon>Ecdysozoa</taxon>
        <taxon>Arthropoda</taxon>
        <taxon>Hexapoda</taxon>
        <taxon>Insecta</taxon>
        <taxon>Pterygota</taxon>
        <taxon>Neoptera</taxon>
        <taxon>Endopterygota</taxon>
        <taxon>Diptera</taxon>
        <taxon>Nematocera</taxon>
        <taxon>Culicoidea</taxon>
        <taxon>Culicidae</taxon>
        <taxon>Culicinae</taxon>
        <taxon>Culicini</taxon>
        <taxon>Culex</taxon>
        <taxon>Culex</taxon>
    </lineage>
</organism>
<feature type="transmembrane region" description="Helical" evidence="1">
    <location>
        <begin position="182"/>
        <end position="201"/>
    </location>
</feature>
<keyword evidence="1" id="KW-0472">Membrane</keyword>